<dbReference type="InterPro" id="IPR015939">
    <property type="entry name" value="Fum_Rdtase/Succ_DH_flav-like_C"/>
</dbReference>
<dbReference type="Gene3D" id="3.50.50.60">
    <property type="entry name" value="FAD/NAD(P)-binding domain"/>
    <property type="match status" value="1"/>
</dbReference>
<evidence type="ECO:0000259" key="16">
    <source>
        <dbReference type="Pfam" id="PF02910"/>
    </source>
</evidence>
<dbReference type="InterPro" id="IPR027477">
    <property type="entry name" value="Succ_DH/fumarate_Rdtase_cat_sf"/>
</dbReference>
<evidence type="ECO:0000313" key="17">
    <source>
        <dbReference type="EMBL" id="MBP2417751.1"/>
    </source>
</evidence>
<proteinExistence type="inferred from homology"/>
<dbReference type="Gene3D" id="1.20.58.100">
    <property type="entry name" value="Fumarate reductase/succinate dehydrogenase flavoprotein-like, C-terminal domain"/>
    <property type="match status" value="1"/>
</dbReference>
<keyword evidence="8 13" id="KW-0274">FAD</keyword>
<keyword evidence="7 13" id="KW-0662">Pyridine nucleotide biosynthesis</keyword>
<dbReference type="Pfam" id="PF00890">
    <property type="entry name" value="FAD_binding_2"/>
    <property type="match status" value="1"/>
</dbReference>
<comment type="function">
    <text evidence="10">Catalyzes the oxidation of L-aspartate to iminoaspartate, the first step in the de novo biosynthesis of NAD(+).</text>
</comment>
<evidence type="ECO:0000256" key="8">
    <source>
        <dbReference type="ARBA" id="ARBA00022827"/>
    </source>
</evidence>
<dbReference type="InterPro" id="IPR036188">
    <property type="entry name" value="FAD/NAD-bd_sf"/>
</dbReference>
<dbReference type="EC" id="1.4.3.16" evidence="4 12"/>
<evidence type="ECO:0000259" key="15">
    <source>
        <dbReference type="Pfam" id="PF00890"/>
    </source>
</evidence>
<keyword evidence="18" id="KW-1185">Reference proteome</keyword>
<protein>
    <recommendedName>
        <fullName evidence="5 12">L-aspartate oxidase</fullName>
        <ecNumber evidence="4 12">1.4.3.16</ecNumber>
    </recommendedName>
</protein>
<dbReference type="PRINTS" id="PR00411">
    <property type="entry name" value="PNDRDTASEI"/>
</dbReference>
<dbReference type="EMBL" id="JAGIOB010000001">
    <property type="protein sequence ID" value="MBP2417751.1"/>
    <property type="molecule type" value="Genomic_DNA"/>
</dbReference>
<comment type="subcellular location">
    <subcellularLocation>
        <location evidence="13">Cytoplasm</location>
    </subcellularLocation>
</comment>
<feature type="region of interest" description="Disordered" evidence="14">
    <location>
        <begin position="1"/>
        <end position="22"/>
    </location>
</feature>
<dbReference type="SUPFAM" id="SSF46977">
    <property type="entry name" value="Succinate dehydrogenase/fumarate reductase flavoprotein C-terminal domain"/>
    <property type="match status" value="1"/>
</dbReference>
<evidence type="ECO:0000256" key="4">
    <source>
        <dbReference type="ARBA" id="ARBA00012173"/>
    </source>
</evidence>
<dbReference type="GO" id="GO:0008734">
    <property type="term" value="F:L-aspartate oxidase activity"/>
    <property type="evidence" value="ECO:0007669"/>
    <property type="project" value="UniProtKB-EC"/>
</dbReference>
<evidence type="ECO:0000256" key="1">
    <source>
        <dbReference type="ARBA" id="ARBA00001974"/>
    </source>
</evidence>
<accession>A0ABS4Z9N5</accession>
<dbReference type="Pfam" id="PF02910">
    <property type="entry name" value="Succ_DH_flav_C"/>
    <property type="match status" value="1"/>
</dbReference>
<comment type="caution">
    <text evidence="17">The sequence shown here is derived from an EMBL/GenBank/DDBJ whole genome shotgun (WGS) entry which is preliminary data.</text>
</comment>
<feature type="domain" description="FAD-dependent oxidoreductase 2 FAD-binding" evidence="15">
    <location>
        <begin position="49"/>
        <end position="433"/>
    </location>
</feature>
<evidence type="ECO:0000256" key="13">
    <source>
        <dbReference type="RuleBase" id="RU362049"/>
    </source>
</evidence>
<evidence type="ECO:0000256" key="12">
    <source>
        <dbReference type="NCBIfam" id="TIGR00551"/>
    </source>
</evidence>
<dbReference type="InterPro" id="IPR003953">
    <property type="entry name" value="FAD-dep_OxRdtase_2_FAD-bd"/>
</dbReference>
<dbReference type="Proteomes" id="UP000758168">
    <property type="component" value="Unassembled WGS sequence"/>
</dbReference>
<dbReference type="PANTHER" id="PTHR42716">
    <property type="entry name" value="L-ASPARTATE OXIDASE"/>
    <property type="match status" value="1"/>
</dbReference>
<sequence>MVPDAALQQPPPAPAPGGLPPAPLAALPGLPVLPGRLASEPPGWTQEVDVVVVGSGIAGLTAALECRGLGTVLVVTKDVVAAGSTPWAQGGIASVQGEGDTVEQHVEDTLVAGAGLCDEAAVRVLVSEGPAEVATLIARGAEFDRDAAGALELTREGGHHRRRIAHAGGDATGAEIERALVSAVKADPGIEIVEHALVLDLIPAETGPDEPAAVAGVTLHVMGEGSRGGVGAVHARAVVLATGGIGQIYAVTTNPPVATGDGVAAALRAGAVLRDLEFIQFHPTVLFMGAGARGQLPLVSEAVRGEGGLLVNGAGERFMVGQHDLAELAPRDVVAKAIMKEMAREGSDHVFVDGRALGEETWRVRFPTILNSCRQLGLDPAVDLIPVAPACHYFCGGVRTDLDGATSLGGLYACGEVASSGVHGANRLASNSLLEGLVFARRIAARLLADPPPRRRPAVDDRPAGLVDAAVVPAVQQVMSRHAGGLRDAAGLVACLDELAGLAGQPAGAGVLSSWEATNLVTVATAVAASALLREESRGAHWRDDHEGRRPGWQGHLEVRADPAAGLVHHYVPTEQEQP</sequence>
<evidence type="ECO:0000256" key="10">
    <source>
        <dbReference type="ARBA" id="ARBA00029426"/>
    </source>
</evidence>
<organism evidence="17 18">
    <name type="scientific">Microlunatus capsulatus</name>
    <dbReference type="NCBI Taxonomy" id="99117"/>
    <lineage>
        <taxon>Bacteria</taxon>
        <taxon>Bacillati</taxon>
        <taxon>Actinomycetota</taxon>
        <taxon>Actinomycetes</taxon>
        <taxon>Propionibacteriales</taxon>
        <taxon>Propionibacteriaceae</taxon>
        <taxon>Microlunatus</taxon>
    </lineage>
</organism>
<evidence type="ECO:0000256" key="14">
    <source>
        <dbReference type="SAM" id="MobiDB-lite"/>
    </source>
</evidence>
<name>A0ABS4Z9N5_9ACTN</name>
<comment type="pathway">
    <text evidence="2 13">Cofactor biosynthesis; NAD(+) biosynthesis; iminoaspartate from L-aspartate (oxidase route): step 1/1.</text>
</comment>
<dbReference type="Gene3D" id="3.90.700.10">
    <property type="entry name" value="Succinate dehydrogenase/fumarate reductase flavoprotein, catalytic domain"/>
    <property type="match status" value="1"/>
</dbReference>
<gene>
    <name evidence="17" type="ORF">JOF54_002673</name>
</gene>
<dbReference type="PANTHER" id="PTHR42716:SF2">
    <property type="entry name" value="L-ASPARTATE OXIDASE, CHLOROPLASTIC"/>
    <property type="match status" value="1"/>
</dbReference>
<keyword evidence="9 13" id="KW-0560">Oxidoreductase</keyword>
<dbReference type="InterPro" id="IPR037099">
    <property type="entry name" value="Fum_R/Succ_DH_flav-like_C_sf"/>
</dbReference>
<evidence type="ECO:0000256" key="3">
    <source>
        <dbReference type="ARBA" id="ARBA00008562"/>
    </source>
</evidence>
<evidence type="ECO:0000256" key="7">
    <source>
        <dbReference type="ARBA" id="ARBA00022642"/>
    </source>
</evidence>
<dbReference type="PRINTS" id="PR00368">
    <property type="entry name" value="FADPNR"/>
</dbReference>
<dbReference type="SUPFAM" id="SSF51905">
    <property type="entry name" value="FAD/NAD(P)-binding domain"/>
    <property type="match status" value="1"/>
</dbReference>
<evidence type="ECO:0000256" key="2">
    <source>
        <dbReference type="ARBA" id="ARBA00004950"/>
    </source>
</evidence>
<comment type="similarity">
    <text evidence="3 13">Belongs to the FAD-dependent oxidoreductase 2 family. NadB subfamily.</text>
</comment>
<feature type="compositionally biased region" description="Pro residues" evidence="14">
    <location>
        <begin position="9"/>
        <end position="22"/>
    </location>
</feature>
<feature type="domain" description="Fumarate reductase/succinate dehydrogenase flavoprotein-like C-terminal" evidence="16">
    <location>
        <begin position="475"/>
        <end position="550"/>
    </location>
</feature>
<evidence type="ECO:0000256" key="5">
    <source>
        <dbReference type="ARBA" id="ARBA00021901"/>
    </source>
</evidence>
<evidence type="ECO:0000313" key="18">
    <source>
        <dbReference type="Proteomes" id="UP000758168"/>
    </source>
</evidence>
<dbReference type="InterPro" id="IPR005288">
    <property type="entry name" value="NadB"/>
</dbReference>
<comment type="catalytic activity">
    <reaction evidence="11">
        <text>L-aspartate + O2 = iminosuccinate + H2O2</text>
        <dbReference type="Rhea" id="RHEA:25876"/>
        <dbReference type="ChEBI" id="CHEBI:15379"/>
        <dbReference type="ChEBI" id="CHEBI:16240"/>
        <dbReference type="ChEBI" id="CHEBI:29991"/>
        <dbReference type="ChEBI" id="CHEBI:77875"/>
        <dbReference type="EC" id="1.4.3.16"/>
    </reaction>
    <physiologicalReaction direction="left-to-right" evidence="11">
        <dbReference type="Rhea" id="RHEA:25877"/>
    </physiologicalReaction>
</comment>
<dbReference type="NCBIfam" id="TIGR00551">
    <property type="entry name" value="nadB"/>
    <property type="match status" value="1"/>
</dbReference>
<comment type="cofactor">
    <cofactor evidence="1 13">
        <name>FAD</name>
        <dbReference type="ChEBI" id="CHEBI:57692"/>
    </cofactor>
</comment>
<evidence type="ECO:0000256" key="6">
    <source>
        <dbReference type="ARBA" id="ARBA00022630"/>
    </source>
</evidence>
<dbReference type="SUPFAM" id="SSF56425">
    <property type="entry name" value="Succinate dehydrogenase/fumarate reductase flavoprotein, catalytic domain"/>
    <property type="match status" value="1"/>
</dbReference>
<evidence type="ECO:0000256" key="11">
    <source>
        <dbReference type="ARBA" id="ARBA00048305"/>
    </source>
</evidence>
<dbReference type="NCBIfam" id="NF005867">
    <property type="entry name" value="PRK07804.1"/>
    <property type="match status" value="1"/>
</dbReference>
<evidence type="ECO:0000256" key="9">
    <source>
        <dbReference type="ARBA" id="ARBA00023002"/>
    </source>
</evidence>
<keyword evidence="6 13" id="KW-0285">Flavoprotein</keyword>
<dbReference type="RefSeq" id="WP_210056671.1">
    <property type="nucleotide sequence ID" value="NZ_BAAAMH010000010.1"/>
</dbReference>
<reference evidence="17 18" key="1">
    <citation type="submission" date="2021-03" db="EMBL/GenBank/DDBJ databases">
        <title>Sequencing the genomes of 1000 actinobacteria strains.</title>
        <authorList>
            <person name="Klenk H.-P."/>
        </authorList>
    </citation>
    <scope>NUCLEOTIDE SEQUENCE [LARGE SCALE GENOMIC DNA]</scope>
    <source>
        <strain evidence="17 18">DSM 12936</strain>
    </source>
</reference>